<dbReference type="GO" id="GO:0005730">
    <property type="term" value="C:nucleolus"/>
    <property type="evidence" value="ECO:0007669"/>
    <property type="project" value="UniProtKB-SubCell"/>
</dbReference>
<name>A0A0J7L381_LASNI</name>
<evidence type="ECO:0000313" key="9">
    <source>
        <dbReference type="Proteomes" id="UP000036403"/>
    </source>
</evidence>
<dbReference type="InterPro" id="IPR019186">
    <property type="entry name" value="Nucleolar_protein_12"/>
</dbReference>
<feature type="region of interest" description="Disordered" evidence="7">
    <location>
        <begin position="124"/>
        <end position="238"/>
    </location>
</feature>
<dbReference type="STRING" id="67767.A0A0J7L381"/>
<proteinExistence type="inferred from homology"/>
<evidence type="ECO:0000256" key="2">
    <source>
        <dbReference type="ARBA" id="ARBA00007175"/>
    </source>
</evidence>
<feature type="compositionally biased region" description="Acidic residues" evidence="7">
    <location>
        <begin position="132"/>
        <end position="151"/>
    </location>
</feature>
<evidence type="ECO:0000256" key="1">
    <source>
        <dbReference type="ARBA" id="ARBA00004604"/>
    </source>
</evidence>
<feature type="compositionally biased region" description="Basic residues" evidence="7">
    <location>
        <begin position="210"/>
        <end position="238"/>
    </location>
</feature>
<evidence type="ECO:0000313" key="8">
    <source>
        <dbReference type="EMBL" id="KMQ97302.1"/>
    </source>
</evidence>
<accession>A0A0J7L381</accession>
<feature type="compositionally biased region" description="Basic and acidic residues" evidence="7">
    <location>
        <begin position="177"/>
        <end position="187"/>
    </location>
</feature>
<organism evidence="8 9">
    <name type="scientific">Lasius niger</name>
    <name type="common">Black garden ant</name>
    <dbReference type="NCBI Taxonomy" id="67767"/>
    <lineage>
        <taxon>Eukaryota</taxon>
        <taxon>Metazoa</taxon>
        <taxon>Ecdysozoa</taxon>
        <taxon>Arthropoda</taxon>
        <taxon>Hexapoda</taxon>
        <taxon>Insecta</taxon>
        <taxon>Pterygota</taxon>
        <taxon>Neoptera</taxon>
        <taxon>Endopterygota</taxon>
        <taxon>Hymenoptera</taxon>
        <taxon>Apocrita</taxon>
        <taxon>Aculeata</taxon>
        <taxon>Formicoidea</taxon>
        <taxon>Formicidae</taxon>
        <taxon>Formicinae</taxon>
        <taxon>Lasius</taxon>
        <taxon>Lasius</taxon>
    </lineage>
</organism>
<comment type="caution">
    <text evidence="8">The sequence shown here is derived from an EMBL/GenBank/DDBJ whole genome shotgun (WGS) entry which is preliminary data.</text>
</comment>
<dbReference type="PANTHER" id="PTHR14577">
    <property type="entry name" value="NUCLEOLAR PROTEIN 12"/>
    <property type="match status" value="1"/>
</dbReference>
<feature type="region of interest" description="Disordered" evidence="7">
    <location>
        <begin position="1"/>
        <end position="22"/>
    </location>
</feature>
<keyword evidence="5" id="KW-0539">Nucleus</keyword>
<sequence>MFKKFQPQLFDVNKRPGQPKRRKKITLVFDEEKRREFLGGFRKRKLERKKRAQEQLQKQLKEEQKKIKQAARERYKKLVSHRNVPEIEELLSKQEYDLEGHTVSILELNVADLAEGNRWIGENKIAEKKEEEQDDEQDDESEHSNNDDDEIVGMSLQEKQKNPIQQKPKSDSQQIKSSKELKREIKKATLKQIKKSKAFQQKQRLEQQKNKKQNKQKLHNAQKVLYKHGKQIKKKSRH</sequence>
<feature type="compositionally biased region" description="Polar residues" evidence="7">
    <location>
        <begin position="162"/>
        <end position="176"/>
    </location>
</feature>
<comment type="similarity">
    <text evidence="2">Belongs to the RRP17 family.</text>
</comment>
<evidence type="ECO:0000256" key="7">
    <source>
        <dbReference type="SAM" id="MobiDB-lite"/>
    </source>
</evidence>
<dbReference type="AlphaFoldDB" id="A0A0J7L381"/>
<reference evidence="8 9" key="1">
    <citation type="submission" date="2015-04" db="EMBL/GenBank/DDBJ databases">
        <title>Lasius niger genome sequencing.</title>
        <authorList>
            <person name="Konorov E.A."/>
            <person name="Nikitin M.A."/>
            <person name="Kirill M.V."/>
            <person name="Chang P."/>
        </authorList>
    </citation>
    <scope>NUCLEOTIDE SEQUENCE [LARGE SCALE GENOMIC DNA]</scope>
    <source>
        <tissue evidence="8">Whole</tissue>
    </source>
</reference>
<feature type="coiled-coil region" evidence="6">
    <location>
        <begin position="42"/>
        <end position="73"/>
    </location>
</feature>
<dbReference type="GO" id="GO:0019843">
    <property type="term" value="F:rRNA binding"/>
    <property type="evidence" value="ECO:0007669"/>
    <property type="project" value="TreeGrafter"/>
</dbReference>
<dbReference type="PANTHER" id="PTHR14577:SF0">
    <property type="entry name" value="NUCLEOLAR PROTEIN 12"/>
    <property type="match status" value="1"/>
</dbReference>
<feature type="compositionally biased region" description="Basic residues" evidence="7">
    <location>
        <begin position="188"/>
        <end position="197"/>
    </location>
</feature>
<dbReference type="Proteomes" id="UP000036403">
    <property type="component" value="Unassembled WGS sequence"/>
</dbReference>
<protein>
    <recommendedName>
        <fullName evidence="3">Nucleolar protein 12</fullName>
    </recommendedName>
</protein>
<dbReference type="OrthoDB" id="551633at2759"/>
<dbReference type="EMBL" id="LBMM01000880">
    <property type="protein sequence ID" value="KMQ97302.1"/>
    <property type="molecule type" value="Genomic_DNA"/>
</dbReference>
<keyword evidence="9" id="KW-1185">Reference proteome</keyword>
<comment type="subcellular location">
    <subcellularLocation>
        <location evidence="1">Nucleus</location>
        <location evidence="1">Nucleolus</location>
    </subcellularLocation>
</comment>
<evidence type="ECO:0000256" key="4">
    <source>
        <dbReference type="ARBA" id="ARBA00023054"/>
    </source>
</evidence>
<dbReference type="PaxDb" id="67767-A0A0J7L381"/>
<dbReference type="Pfam" id="PF09805">
    <property type="entry name" value="Nop25"/>
    <property type="match status" value="1"/>
</dbReference>
<evidence type="ECO:0000256" key="3">
    <source>
        <dbReference type="ARBA" id="ARBA00015520"/>
    </source>
</evidence>
<evidence type="ECO:0000256" key="6">
    <source>
        <dbReference type="SAM" id="Coils"/>
    </source>
</evidence>
<keyword evidence="4 6" id="KW-0175">Coiled coil</keyword>
<evidence type="ECO:0000256" key="5">
    <source>
        <dbReference type="ARBA" id="ARBA00023242"/>
    </source>
</evidence>
<gene>
    <name evidence="8" type="ORF">RF55_2370</name>
</gene>